<protein>
    <recommendedName>
        <fullName evidence="1">Glyoxalase-like domain-containing protein</fullName>
    </recommendedName>
</protein>
<dbReference type="InterPro" id="IPR025870">
    <property type="entry name" value="Glyoxalase-like_dom"/>
</dbReference>
<sequence length="297" mass="31420">MTDTALALDHVGVCNFELGPMTAAYEALGFTLSPIAQQSGKRTPDAPTERMATGNRCAFLRHGYIELLAIVEPGRWDNRLSEFVGRYGGLHILAMAMDDAEANLARLRRGGVDIPGIAHLERPVDKPDGPRARFSRLPWPDAPEGRLQLIQHHTPELMWQPHLLDHANKADLLEELILVSPNPAESGARLSRLTGLPLEPGAAGGFVLRFPGGAGVAGPDAPAMETRVSLLPPEALPAVLPGVEIPSLPFLAGFVVRTSDGNAAVSRLLAGKAVELPGGRLMVPPALAAGAALVFAP</sequence>
<accession>A0A840A7X4</accession>
<keyword evidence="3" id="KW-1185">Reference proteome</keyword>
<proteinExistence type="predicted"/>
<dbReference type="Proteomes" id="UP000553193">
    <property type="component" value="Unassembled WGS sequence"/>
</dbReference>
<evidence type="ECO:0000313" key="3">
    <source>
        <dbReference type="Proteomes" id="UP000553193"/>
    </source>
</evidence>
<dbReference type="InterPro" id="IPR029068">
    <property type="entry name" value="Glyas_Bleomycin-R_OHBP_Dase"/>
</dbReference>
<evidence type="ECO:0000259" key="1">
    <source>
        <dbReference type="Pfam" id="PF13468"/>
    </source>
</evidence>
<organism evidence="2 3">
    <name type="scientific">Roseococcus suduntuyensis</name>
    <dbReference type="NCBI Taxonomy" id="455361"/>
    <lineage>
        <taxon>Bacteria</taxon>
        <taxon>Pseudomonadati</taxon>
        <taxon>Pseudomonadota</taxon>
        <taxon>Alphaproteobacteria</taxon>
        <taxon>Acetobacterales</taxon>
        <taxon>Roseomonadaceae</taxon>
        <taxon>Roseococcus</taxon>
    </lineage>
</organism>
<dbReference type="Gene3D" id="3.10.180.10">
    <property type="entry name" value="2,3-Dihydroxybiphenyl 1,2-Dioxygenase, domain 1"/>
    <property type="match status" value="1"/>
</dbReference>
<dbReference type="Pfam" id="PF13468">
    <property type="entry name" value="Glyoxalase_3"/>
    <property type="match status" value="1"/>
</dbReference>
<feature type="domain" description="Glyoxalase-like" evidence="1">
    <location>
        <begin position="8"/>
        <end position="193"/>
    </location>
</feature>
<comment type="caution">
    <text evidence="2">The sequence shown here is derived from an EMBL/GenBank/DDBJ whole genome shotgun (WGS) entry which is preliminary data.</text>
</comment>
<dbReference type="AlphaFoldDB" id="A0A840A7X4"/>
<dbReference type="EMBL" id="JACIDJ010000001">
    <property type="protein sequence ID" value="MBB3896636.1"/>
    <property type="molecule type" value="Genomic_DNA"/>
</dbReference>
<gene>
    <name evidence="2" type="ORF">GGQ83_000062</name>
</gene>
<reference evidence="2 3" key="1">
    <citation type="submission" date="2020-08" db="EMBL/GenBank/DDBJ databases">
        <title>Genomic Encyclopedia of Type Strains, Phase IV (KMG-IV): sequencing the most valuable type-strain genomes for metagenomic binning, comparative biology and taxonomic classification.</title>
        <authorList>
            <person name="Goeker M."/>
        </authorList>
    </citation>
    <scope>NUCLEOTIDE SEQUENCE [LARGE SCALE GENOMIC DNA]</scope>
    <source>
        <strain evidence="2 3">DSM 19979</strain>
    </source>
</reference>
<name>A0A840A7X4_9PROT</name>
<dbReference type="SUPFAM" id="SSF54593">
    <property type="entry name" value="Glyoxalase/Bleomycin resistance protein/Dihydroxybiphenyl dioxygenase"/>
    <property type="match status" value="1"/>
</dbReference>
<dbReference type="RefSeq" id="WP_184381606.1">
    <property type="nucleotide sequence ID" value="NZ_JACIDJ010000001.1"/>
</dbReference>
<evidence type="ECO:0000313" key="2">
    <source>
        <dbReference type="EMBL" id="MBB3896636.1"/>
    </source>
</evidence>